<organism evidence="1">
    <name type="scientific">marine sediment metagenome</name>
    <dbReference type="NCBI Taxonomy" id="412755"/>
    <lineage>
        <taxon>unclassified sequences</taxon>
        <taxon>metagenomes</taxon>
        <taxon>ecological metagenomes</taxon>
    </lineage>
</organism>
<accession>A0A0F9I1I7</accession>
<evidence type="ECO:0000313" key="1">
    <source>
        <dbReference type="EMBL" id="KKM21496.1"/>
    </source>
</evidence>
<dbReference type="EMBL" id="LAZR01013536">
    <property type="protein sequence ID" value="KKM21496.1"/>
    <property type="molecule type" value="Genomic_DNA"/>
</dbReference>
<dbReference type="AlphaFoldDB" id="A0A0F9I1I7"/>
<name>A0A0F9I1I7_9ZZZZ</name>
<evidence type="ECO:0008006" key="2">
    <source>
        <dbReference type="Google" id="ProtNLM"/>
    </source>
</evidence>
<proteinExistence type="predicted"/>
<protein>
    <recommendedName>
        <fullName evidence="2">Lipoprotein</fullName>
    </recommendedName>
</protein>
<comment type="caution">
    <text evidence="1">The sequence shown here is derived from an EMBL/GenBank/DDBJ whole genome shotgun (WGS) entry which is preliminary data.</text>
</comment>
<dbReference type="PROSITE" id="PS51257">
    <property type="entry name" value="PROKAR_LIPOPROTEIN"/>
    <property type="match status" value="1"/>
</dbReference>
<gene>
    <name evidence="1" type="ORF">LCGC14_1634780</name>
</gene>
<sequence length="77" mass="8429">MKTLLLITLALLLGGCSQTKLTLPDGSSLVRTRCLSWEKIGSVSYDEGSFTLDGYESDLTRALGIIDRLIAREKVKP</sequence>
<reference evidence="1" key="1">
    <citation type="journal article" date="2015" name="Nature">
        <title>Complex archaea that bridge the gap between prokaryotes and eukaryotes.</title>
        <authorList>
            <person name="Spang A."/>
            <person name="Saw J.H."/>
            <person name="Jorgensen S.L."/>
            <person name="Zaremba-Niedzwiedzka K."/>
            <person name="Martijn J."/>
            <person name="Lind A.E."/>
            <person name="van Eijk R."/>
            <person name="Schleper C."/>
            <person name="Guy L."/>
            <person name="Ettema T.J."/>
        </authorList>
    </citation>
    <scope>NUCLEOTIDE SEQUENCE</scope>
</reference>